<gene>
    <name evidence="2" type="ORF">B4109_1841</name>
    <name evidence="3" type="ORF">B4114_1922</name>
    <name evidence="1" type="ORF">GS8_2006</name>
</gene>
<dbReference type="EMBL" id="LQYV01000154">
    <property type="protein sequence ID" value="KYD19534.1"/>
    <property type="molecule type" value="Genomic_DNA"/>
</dbReference>
<dbReference type="AlphaFoldDB" id="A0A150NCH5"/>
<reference evidence="1 6" key="2">
    <citation type="submission" date="2016-03" db="EMBL/GenBank/DDBJ databases">
        <title>Spore heat resistance.</title>
        <authorList>
            <person name="Boekhorst J."/>
            <person name="Berendsen E.M."/>
            <person name="Wells-Bennik M.H."/>
            <person name="Kuipers O.P."/>
        </authorList>
    </citation>
    <scope>NUCLEOTIDE SEQUENCE [LARGE SCALE GENOMIC DNA]</scope>
    <source>
        <strain evidence="1 6">GS8</strain>
    </source>
</reference>
<proteinExistence type="predicted"/>
<sequence>MHYHYNVRWREFLFGTALCLRRQAAHEQQMPKQNQKQKRI</sequence>
<evidence type="ECO:0000313" key="5">
    <source>
        <dbReference type="Proteomes" id="UP000075517"/>
    </source>
</evidence>
<dbReference type="EMBL" id="LUCS01000028">
    <property type="protein sequence ID" value="KAF6509849.1"/>
    <property type="molecule type" value="Genomic_DNA"/>
</dbReference>
<evidence type="ECO:0000313" key="6">
    <source>
        <dbReference type="Proteomes" id="UP000773850"/>
    </source>
</evidence>
<dbReference type="Proteomes" id="UP000773850">
    <property type="component" value="Unassembled WGS sequence"/>
</dbReference>
<reference evidence="4 5" key="1">
    <citation type="submission" date="2016-01" db="EMBL/GenBank/DDBJ databases">
        <title>Draft Genome Sequences of Seven Thermophilic Sporeformers Isolated from Foods.</title>
        <authorList>
            <person name="Berendsen E.M."/>
            <person name="Wells-Bennik M.H."/>
            <person name="Krawcyk A.O."/>
            <person name="De Jong A."/>
            <person name="Holsappel S."/>
            <person name="Eijlander R.T."/>
            <person name="Kuipers O.P."/>
        </authorList>
    </citation>
    <scope>NUCLEOTIDE SEQUENCE [LARGE SCALE GENOMIC DNA]</scope>
    <source>
        <strain evidence="2 4">B4109</strain>
        <strain evidence="3 5">B4114</strain>
    </source>
</reference>
<evidence type="ECO:0000313" key="1">
    <source>
        <dbReference type="EMBL" id="KAF6509849.1"/>
    </source>
</evidence>
<evidence type="ECO:0000313" key="2">
    <source>
        <dbReference type="EMBL" id="KYD19534.1"/>
    </source>
</evidence>
<dbReference type="Proteomes" id="UP000075424">
    <property type="component" value="Unassembled WGS sequence"/>
</dbReference>
<accession>A0A150NCH5</accession>
<dbReference type="EMBL" id="LQYY01000052">
    <property type="protein sequence ID" value="KYD34417.1"/>
    <property type="molecule type" value="Genomic_DNA"/>
</dbReference>
<dbReference type="Proteomes" id="UP000075517">
    <property type="component" value="Unassembled WGS sequence"/>
</dbReference>
<comment type="caution">
    <text evidence="3">The sequence shown here is derived from an EMBL/GenBank/DDBJ whole genome shotgun (WGS) entry which is preliminary data.</text>
</comment>
<dbReference type="PATRIC" id="fig|1422.17.peg.2752"/>
<keyword evidence="6" id="KW-1185">Reference proteome</keyword>
<protein>
    <submittedName>
        <fullName evidence="3">Uncharacterized protein</fullName>
    </submittedName>
</protein>
<name>A0A150NCH5_GEOSE</name>
<evidence type="ECO:0000313" key="3">
    <source>
        <dbReference type="EMBL" id="KYD34417.1"/>
    </source>
</evidence>
<evidence type="ECO:0000313" key="4">
    <source>
        <dbReference type="Proteomes" id="UP000075424"/>
    </source>
</evidence>
<organism evidence="3 5">
    <name type="scientific">Geobacillus stearothermophilus</name>
    <name type="common">Bacillus stearothermophilus</name>
    <dbReference type="NCBI Taxonomy" id="1422"/>
    <lineage>
        <taxon>Bacteria</taxon>
        <taxon>Bacillati</taxon>
        <taxon>Bacillota</taxon>
        <taxon>Bacilli</taxon>
        <taxon>Bacillales</taxon>
        <taxon>Anoxybacillaceae</taxon>
        <taxon>Geobacillus</taxon>
    </lineage>
</organism>